<dbReference type="SUPFAM" id="SSF53335">
    <property type="entry name" value="S-adenosyl-L-methionine-dependent methyltransferases"/>
    <property type="match status" value="1"/>
</dbReference>
<evidence type="ECO:0000313" key="7">
    <source>
        <dbReference type="Proteomes" id="UP000054481"/>
    </source>
</evidence>
<accession>A0A0F7ZJH4</accession>
<dbReference type="AlphaFoldDB" id="A0A0F7ZJH4"/>
<organism evidence="6 7">
    <name type="scientific">Hirsutella minnesotensis 3608</name>
    <dbReference type="NCBI Taxonomy" id="1043627"/>
    <lineage>
        <taxon>Eukaryota</taxon>
        <taxon>Fungi</taxon>
        <taxon>Dikarya</taxon>
        <taxon>Ascomycota</taxon>
        <taxon>Pezizomycotina</taxon>
        <taxon>Sordariomycetes</taxon>
        <taxon>Hypocreomycetidae</taxon>
        <taxon>Hypocreales</taxon>
        <taxon>Ophiocordycipitaceae</taxon>
        <taxon>Hirsutella</taxon>
    </lineage>
</organism>
<evidence type="ECO:0000256" key="2">
    <source>
        <dbReference type="ARBA" id="ARBA00022679"/>
    </source>
</evidence>
<dbReference type="Pfam" id="PF00891">
    <property type="entry name" value="Methyltransf_2"/>
    <property type="match status" value="1"/>
</dbReference>
<gene>
    <name evidence="6" type="ORF">HIM_06226</name>
</gene>
<sequence length="418" mass="46292">MGQVAVQDTLEALRVLINSSIDAVQQDLAARHDPALNLQRPQRHPLRDRRDSKVSRALKSLSSAGLMLRALTDPNAWLLDIAFNYTDLTALFVACQADVANLLKDGPMNAKAMAKAAGIDAGKLSRVLRALCNMHIFHEVEADVYQNNEISTLLQSESGRALVGFCAEDGRMMSRSQWEALTRPDFRDSHDMRKAAFNIAYETDLNFFESTFTVYPWAEVREGSLIVDVGGGIGGATLPIVNQFKSLQLKIQDLAENSSRFSEFLEAQYPDVAASGRASFQEQDFFEKNQQPGADVYFMRHIILNWPDAQAVTLLGNIAEAMSSSSKLLICEHVALPSRRQGGGQDDTYVAPEPLLPNWGAGFTSRLDLQVLASINARRRIEADYAALATRAGLELVRVWRNFGEEVIMEMQLANAIE</sequence>
<dbReference type="PANTHER" id="PTHR43712">
    <property type="entry name" value="PUTATIVE (AFU_ORTHOLOGUE AFUA_4G14580)-RELATED"/>
    <property type="match status" value="1"/>
</dbReference>
<dbReference type="OrthoDB" id="1606438at2759"/>
<keyword evidence="3" id="KW-0949">S-adenosyl-L-methionine</keyword>
<evidence type="ECO:0000256" key="3">
    <source>
        <dbReference type="ARBA" id="ARBA00022691"/>
    </source>
</evidence>
<keyword evidence="1" id="KW-0489">Methyltransferase</keyword>
<dbReference type="Gene3D" id="1.10.10.10">
    <property type="entry name" value="Winged helix-like DNA-binding domain superfamily/Winged helix DNA-binding domain"/>
    <property type="match status" value="1"/>
</dbReference>
<evidence type="ECO:0008006" key="8">
    <source>
        <dbReference type="Google" id="ProtNLM"/>
    </source>
</evidence>
<keyword evidence="2" id="KW-0808">Transferase</keyword>
<dbReference type="EMBL" id="KQ030526">
    <property type="protein sequence ID" value="KJZ74416.1"/>
    <property type="molecule type" value="Genomic_DNA"/>
</dbReference>
<name>A0A0F7ZJH4_9HYPO</name>
<feature type="domain" description="O-methyltransferase dimerisation" evidence="5">
    <location>
        <begin position="80"/>
        <end position="154"/>
    </location>
</feature>
<dbReference type="InterPro" id="IPR036390">
    <property type="entry name" value="WH_DNA-bd_sf"/>
</dbReference>
<dbReference type="InterPro" id="IPR036388">
    <property type="entry name" value="WH-like_DNA-bd_sf"/>
</dbReference>
<feature type="domain" description="O-methyltransferase C-terminal" evidence="4">
    <location>
        <begin position="224"/>
        <end position="394"/>
    </location>
</feature>
<evidence type="ECO:0000256" key="1">
    <source>
        <dbReference type="ARBA" id="ARBA00022603"/>
    </source>
</evidence>
<dbReference type="InterPro" id="IPR012967">
    <property type="entry name" value="COMT_dimerisation"/>
</dbReference>
<dbReference type="GO" id="GO:0008171">
    <property type="term" value="F:O-methyltransferase activity"/>
    <property type="evidence" value="ECO:0007669"/>
    <property type="project" value="InterPro"/>
</dbReference>
<keyword evidence="7" id="KW-1185">Reference proteome</keyword>
<dbReference type="InterPro" id="IPR001077">
    <property type="entry name" value="COMT_C"/>
</dbReference>
<dbReference type="GO" id="GO:0032259">
    <property type="term" value="P:methylation"/>
    <property type="evidence" value="ECO:0007669"/>
    <property type="project" value="UniProtKB-KW"/>
</dbReference>
<dbReference type="GO" id="GO:0046983">
    <property type="term" value="F:protein dimerization activity"/>
    <property type="evidence" value="ECO:0007669"/>
    <property type="project" value="InterPro"/>
</dbReference>
<dbReference type="Gene3D" id="3.40.50.150">
    <property type="entry name" value="Vaccinia Virus protein VP39"/>
    <property type="match status" value="1"/>
</dbReference>
<protein>
    <recommendedName>
        <fullName evidence="8">O-methyltransferase domain-containing protein</fullName>
    </recommendedName>
</protein>
<reference evidence="6 7" key="1">
    <citation type="journal article" date="2014" name="Genome Biol. Evol.">
        <title>Comparative genomics and transcriptomics analyses reveal divergent lifestyle features of nematode endoparasitic fungus Hirsutella minnesotensis.</title>
        <authorList>
            <person name="Lai Y."/>
            <person name="Liu K."/>
            <person name="Zhang X."/>
            <person name="Zhang X."/>
            <person name="Li K."/>
            <person name="Wang N."/>
            <person name="Shu C."/>
            <person name="Wu Y."/>
            <person name="Wang C."/>
            <person name="Bushley K.E."/>
            <person name="Xiang M."/>
            <person name="Liu X."/>
        </authorList>
    </citation>
    <scope>NUCLEOTIDE SEQUENCE [LARGE SCALE GENOMIC DNA]</scope>
    <source>
        <strain evidence="6 7">3608</strain>
    </source>
</reference>
<dbReference type="PROSITE" id="PS51683">
    <property type="entry name" value="SAM_OMT_II"/>
    <property type="match status" value="1"/>
</dbReference>
<dbReference type="SUPFAM" id="SSF46785">
    <property type="entry name" value="Winged helix' DNA-binding domain"/>
    <property type="match status" value="1"/>
</dbReference>
<evidence type="ECO:0000313" key="6">
    <source>
        <dbReference type="EMBL" id="KJZ74416.1"/>
    </source>
</evidence>
<evidence type="ECO:0000259" key="5">
    <source>
        <dbReference type="Pfam" id="PF08100"/>
    </source>
</evidence>
<dbReference type="Proteomes" id="UP000054481">
    <property type="component" value="Unassembled WGS sequence"/>
</dbReference>
<dbReference type="PANTHER" id="PTHR43712:SF2">
    <property type="entry name" value="O-METHYLTRANSFERASE CICE"/>
    <property type="match status" value="1"/>
</dbReference>
<evidence type="ECO:0000259" key="4">
    <source>
        <dbReference type="Pfam" id="PF00891"/>
    </source>
</evidence>
<dbReference type="InterPro" id="IPR016461">
    <property type="entry name" value="COMT-like"/>
</dbReference>
<dbReference type="InterPro" id="IPR029063">
    <property type="entry name" value="SAM-dependent_MTases_sf"/>
</dbReference>
<dbReference type="Pfam" id="PF08100">
    <property type="entry name" value="Dimerisation"/>
    <property type="match status" value="1"/>
</dbReference>
<proteinExistence type="predicted"/>